<evidence type="ECO:0000313" key="3">
    <source>
        <dbReference type="EMBL" id="CAK5276673.1"/>
    </source>
</evidence>
<dbReference type="EMBL" id="CAVNYO010000412">
    <property type="protein sequence ID" value="CAK5276673.1"/>
    <property type="molecule type" value="Genomic_DNA"/>
</dbReference>
<keyword evidence="4" id="KW-1185">Reference proteome</keyword>
<evidence type="ECO:0000313" key="4">
    <source>
        <dbReference type="Proteomes" id="UP001295794"/>
    </source>
</evidence>
<dbReference type="AlphaFoldDB" id="A0AAD2HIP7"/>
<accession>A0AAD2HIP7</accession>
<dbReference type="Proteomes" id="UP001295794">
    <property type="component" value="Unassembled WGS sequence"/>
</dbReference>
<gene>
    <name evidence="3" type="ORF">MYCIT1_LOCUS25127</name>
</gene>
<sequence>MNTGPIVSPILSRVAMFFAPAAATTSPKRPPAPLLPALSAENLQTDAVRLIRMDFNTSGWTTPRRVPDIAAPAPDLMTDAWLKRLMQPDGSSRSRQDARKLEAKVAKVAGKRCSVEEVTALHNELQDWLMNETKPEDDISALTLSAALLRAILMNHVAHSDASRNSKMVEATMKARLDELEAANNRLDAELKRQRAAYNQKIQECQGLRQELARLKVLPATDDAALWHPHADIIDLFRLAICDAAHHAFSRPSEIANPRTSFVRFSRSSACTDTRCSFSDARAQYASPREQCADGGLADPIRHSRTQSSVVDSPPDVSCGRHDANPNTAYFAERAFQDACAGCADANGSAASATHVTARTTPVIVPSITRSISDEKHDAQMFALWKPNTRPNSPDEIKKFHHSSSRSPSRNGPAMHGFRLSVEDDY</sequence>
<comment type="caution">
    <text evidence="3">The sequence shown here is derived from an EMBL/GenBank/DDBJ whole genome shotgun (WGS) entry which is preliminary data.</text>
</comment>
<proteinExistence type="predicted"/>
<name>A0AAD2HIP7_9AGAR</name>
<evidence type="ECO:0000256" key="1">
    <source>
        <dbReference type="SAM" id="Coils"/>
    </source>
</evidence>
<evidence type="ECO:0000256" key="2">
    <source>
        <dbReference type="SAM" id="MobiDB-lite"/>
    </source>
</evidence>
<organism evidence="3 4">
    <name type="scientific">Mycena citricolor</name>
    <dbReference type="NCBI Taxonomy" id="2018698"/>
    <lineage>
        <taxon>Eukaryota</taxon>
        <taxon>Fungi</taxon>
        <taxon>Dikarya</taxon>
        <taxon>Basidiomycota</taxon>
        <taxon>Agaricomycotina</taxon>
        <taxon>Agaricomycetes</taxon>
        <taxon>Agaricomycetidae</taxon>
        <taxon>Agaricales</taxon>
        <taxon>Marasmiineae</taxon>
        <taxon>Mycenaceae</taxon>
        <taxon>Mycena</taxon>
    </lineage>
</organism>
<feature type="coiled-coil region" evidence="1">
    <location>
        <begin position="170"/>
        <end position="218"/>
    </location>
</feature>
<protein>
    <submittedName>
        <fullName evidence="3">Uncharacterized protein</fullName>
    </submittedName>
</protein>
<reference evidence="3" key="1">
    <citation type="submission" date="2023-11" db="EMBL/GenBank/DDBJ databases">
        <authorList>
            <person name="De Vega J J."/>
            <person name="De Vega J J."/>
        </authorList>
    </citation>
    <scope>NUCLEOTIDE SEQUENCE</scope>
</reference>
<keyword evidence="1" id="KW-0175">Coiled coil</keyword>
<feature type="region of interest" description="Disordered" evidence="2">
    <location>
        <begin position="386"/>
        <end position="426"/>
    </location>
</feature>